<proteinExistence type="predicted"/>
<dbReference type="SUPFAM" id="SSF47598">
    <property type="entry name" value="Ribbon-helix-helix"/>
    <property type="match status" value="1"/>
</dbReference>
<dbReference type="HOGENOM" id="CLU_171568_2_0_6"/>
<dbReference type="InterPro" id="IPR010985">
    <property type="entry name" value="Ribbon_hlx_hlx"/>
</dbReference>
<evidence type="ECO:0000313" key="2">
    <source>
        <dbReference type="EMBL" id="ESK51916.1"/>
    </source>
</evidence>
<feature type="domain" description="Arc-like DNA binding" evidence="1">
    <location>
        <begin position="12"/>
        <end position="46"/>
    </location>
</feature>
<dbReference type="GO" id="GO:0003677">
    <property type="term" value="F:DNA binding"/>
    <property type="evidence" value="ECO:0007669"/>
    <property type="project" value="InterPro"/>
</dbReference>
<dbReference type="InterPro" id="IPR013321">
    <property type="entry name" value="Arc_rbn_hlx_hlx"/>
</dbReference>
<evidence type="ECO:0000259" key="1">
    <source>
        <dbReference type="Pfam" id="PF03869"/>
    </source>
</evidence>
<accession>V2UTI4</accession>
<keyword evidence="3" id="KW-1185">Reference proteome</keyword>
<comment type="caution">
    <text evidence="2">The sequence shown here is derived from an EMBL/GenBank/DDBJ whole genome shotgun (WGS) entry which is preliminary data.</text>
</comment>
<dbReference type="Pfam" id="PF03869">
    <property type="entry name" value="Arc"/>
    <property type="match status" value="1"/>
</dbReference>
<gene>
    <name evidence="2" type="ORF">P255_01011</name>
</gene>
<dbReference type="Gene3D" id="1.10.1220.10">
    <property type="entry name" value="Met repressor-like"/>
    <property type="match status" value="1"/>
</dbReference>
<dbReference type="RefSeq" id="WP_004901064.1">
    <property type="nucleotide sequence ID" value="NZ_BBTI01000008.1"/>
</dbReference>
<dbReference type="Proteomes" id="UP000018418">
    <property type="component" value="Unassembled WGS sequence"/>
</dbReference>
<reference evidence="2 3" key="1">
    <citation type="submission" date="2013-10" db="EMBL/GenBank/DDBJ databases">
        <title>The Genome Sequence of Acinetobacter brisouii CIP 110357.</title>
        <authorList>
            <consortium name="The Broad Institute Genomics Platform"/>
            <consortium name="The Broad Institute Genome Sequencing Center for Infectious Disease"/>
            <person name="Cerqueira G."/>
            <person name="Feldgarden M."/>
            <person name="Courvalin P."/>
            <person name="Grillot-Courvalin C."/>
            <person name="Clermont D."/>
            <person name="Rocha E."/>
            <person name="Yoon E.-J."/>
            <person name="Nemec A."/>
            <person name="Young S.K."/>
            <person name="Zeng Q."/>
            <person name="Gargeya S."/>
            <person name="Fitzgerald M."/>
            <person name="Abouelleil A."/>
            <person name="Alvarado L."/>
            <person name="Berlin A.M."/>
            <person name="Chapman S.B."/>
            <person name="Gainer-Dewar J."/>
            <person name="Goldberg J."/>
            <person name="Gnerre S."/>
            <person name="Griggs A."/>
            <person name="Gujja S."/>
            <person name="Hansen M."/>
            <person name="Howarth C."/>
            <person name="Imamovic A."/>
            <person name="Ireland A."/>
            <person name="Larimer J."/>
            <person name="McCowan C."/>
            <person name="Murphy C."/>
            <person name="Pearson M."/>
            <person name="Poon T.W."/>
            <person name="Priest M."/>
            <person name="Roberts A."/>
            <person name="Saif S."/>
            <person name="Shea T."/>
            <person name="Sykes S."/>
            <person name="Wortman J."/>
            <person name="Nusbaum C."/>
            <person name="Birren B."/>
        </authorList>
    </citation>
    <scope>NUCLEOTIDE SEQUENCE [LARGE SCALE GENOMIC DNA]</scope>
    <source>
        <strain evidence="2 3">CIP 110357</strain>
    </source>
</reference>
<dbReference type="AlphaFoldDB" id="V2UTI4"/>
<protein>
    <recommendedName>
        <fullName evidence="1">Arc-like DNA binding domain-containing protein</fullName>
    </recommendedName>
</protein>
<organism evidence="2 3">
    <name type="scientific">Acinetobacter brisouii CIP 110357</name>
    <dbReference type="NCBI Taxonomy" id="1341683"/>
    <lineage>
        <taxon>Bacteria</taxon>
        <taxon>Pseudomonadati</taxon>
        <taxon>Pseudomonadota</taxon>
        <taxon>Gammaproteobacteria</taxon>
        <taxon>Moraxellales</taxon>
        <taxon>Moraxellaceae</taxon>
        <taxon>Acinetobacter</taxon>
    </lineage>
</organism>
<dbReference type="InterPro" id="IPR005569">
    <property type="entry name" value="Arc_DNA-bd_dom"/>
</dbReference>
<sequence>MSNQADHTIVRLRVPPELKEKIEKAAEENNRSQSAEMVSRLEESFLSNRNESTDEVYELISEKFLLNLMRVLKEQGLDNQLINRTIVKSANLLLDDEPKKNPEK</sequence>
<dbReference type="PATRIC" id="fig|1341683.3.peg.1000"/>
<dbReference type="OrthoDB" id="8685865at2"/>
<name>V2UTI4_9GAMM</name>
<evidence type="ECO:0000313" key="3">
    <source>
        <dbReference type="Proteomes" id="UP000018418"/>
    </source>
</evidence>
<dbReference type="GO" id="GO:0006355">
    <property type="term" value="P:regulation of DNA-templated transcription"/>
    <property type="evidence" value="ECO:0007669"/>
    <property type="project" value="InterPro"/>
</dbReference>
<dbReference type="EMBL" id="AYEU01000004">
    <property type="protein sequence ID" value="ESK51916.1"/>
    <property type="molecule type" value="Genomic_DNA"/>
</dbReference>